<keyword evidence="2" id="KW-1185">Reference proteome</keyword>
<proteinExistence type="predicted"/>
<dbReference type="EMBL" id="QXTE01000044">
    <property type="protein sequence ID" value="TFK10116.1"/>
    <property type="molecule type" value="Genomic_DNA"/>
</dbReference>
<gene>
    <name evidence="1" type="ORF">DR999_PMT06685</name>
</gene>
<reference evidence="1 2" key="1">
    <citation type="submission" date="2019-04" db="EMBL/GenBank/DDBJ databases">
        <title>Draft genome of the big-headed turtle Platysternon megacephalum.</title>
        <authorList>
            <person name="Gong S."/>
        </authorList>
    </citation>
    <scope>NUCLEOTIDE SEQUENCE [LARGE SCALE GENOMIC DNA]</scope>
    <source>
        <strain evidence="1">DO16091913</strain>
        <tissue evidence="1">Muscle</tissue>
    </source>
</reference>
<evidence type="ECO:0000313" key="1">
    <source>
        <dbReference type="EMBL" id="TFK10116.1"/>
    </source>
</evidence>
<name>A0A4D9EIQ0_9SAUR</name>
<dbReference type="Proteomes" id="UP000297703">
    <property type="component" value="Unassembled WGS sequence"/>
</dbReference>
<keyword evidence="1" id="KW-0687">Ribonucleoprotein</keyword>
<organism evidence="1 2">
    <name type="scientific">Platysternon megacephalum</name>
    <name type="common">big-headed turtle</name>
    <dbReference type="NCBI Taxonomy" id="55544"/>
    <lineage>
        <taxon>Eukaryota</taxon>
        <taxon>Metazoa</taxon>
        <taxon>Chordata</taxon>
        <taxon>Craniata</taxon>
        <taxon>Vertebrata</taxon>
        <taxon>Euteleostomi</taxon>
        <taxon>Archelosauria</taxon>
        <taxon>Testudinata</taxon>
        <taxon>Testudines</taxon>
        <taxon>Cryptodira</taxon>
        <taxon>Durocryptodira</taxon>
        <taxon>Testudinoidea</taxon>
        <taxon>Platysternidae</taxon>
        <taxon>Platysternon</taxon>
    </lineage>
</organism>
<comment type="caution">
    <text evidence="1">The sequence shown here is derived from an EMBL/GenBank/DDBJ whole genome shotgun (WGS) entry which is preliminary data.</text>
</comment>
<accession>A0A4D9EIQ0</accession>
<protein>
    <submittedName>
        <fullName evidence="1">Heterogeneous nuclear ribonucleoprotein H</fullName>
    </submittedName>
</protein>
<reference evidence="1 2" key="2">
    <citation type="submission" date="2019-04" db="EMBL/GenBank/DDBJ databases">
        <title>The genome sequence of big-headed turtle.</title>
        <authorList>
            <person name="Gong S."/>
        </authorList>
    </citation>
    <scope>NUCLEOTIDE SEQUENCE [LARGE SCALE GENOMIC DNA]</scope>
    <source>
        <strain evidence="1">DO16091913</strain>
        <tissue evidence="1">Muscle</tissue>
    </source>
</reference>
<dbReference type="GO" id="GO:1990904">
    <property type="term" value="C:ribonucleoprotein complex"/>
    <property type="evidence" value="ECO:0007669"/>
    <property type="project" value="UniProtKB-KW"/>
</dbReference>
<dbReference type="AlphaFoldDB" id="A0A4D9EIQ0"/>
<evidence type="ECO:0000313" key="2">
    <source>
        <dbReference type="Proteomes" id="UP000297703"/>
    </source>
</evidence>
<sequence>MVFFLINYLKCVSFNLQVCILLFIITPSVCTSRQCLLNIYSSKYKSGGLCKNLKSYLCVVMCSEARIKINALGKYLSVPDPNTQTLFFSYSELPYGSHFF</sequence>